<keyword evidence="1" id="KW-0175">Coiled coil</keyword>
<dbReference type="AlphaFoldDB" id="A0A7D5P5X8"/>
<gene>
    <name evidence="2" type="ORF">HZS54_08615</name>
</gene>
<evidence type="ECO:0000313" key="2">
    <source>
        <dbReference type="EMBL" id="QLH81683.1"/>
    </source>
</evidence>
<accession>A0A7D5P5X8</accession>
<dbReference type="EMBL" id="CP058909">
    <property type="protein sequence ID" value="QLH81683.1"/>
    <property type="molecule type" value="Genomic_DNA"/>
</dbReference>
<name>A0A7D5P5X8_9EURY</name>
<dbReference type="KEGG" id="hpel:HZS54_08615"/>
<dbReference type="Proteomes" id="UP000509346">
    <property type="component" value="Chromosome"/>
</dbReference>
<organism evidence="2 3">
    <name type="scientific">Halosimplex pelagicum</name>
    <dbReference type="NCBI Taxonomy" id="869886"/>
    <lineage>
        <taxon>Archaea</taxon>
        <taxon>Methanobacteriati</taxon>
        <taxon>Methanobacteriota</taxon>
        <taxon>Stenosarchaea group</taxon>
        <taxon>Halobacteria</taxon>
        <taxon>Halobacteriales</taxon>
        <taxon>Haloarculaceae</taxon>
        <taxon>Halosimplex</taxon>
    </lineage>
</organism>
<protein>
    <recommendedName>
        <fullName evidence="4">Immunity 49 family protein</fullName>
    </recommendedName>
</protein>
<feature type="coiled-coil region" evidence="1">
    <location>
        <begin position="16"/>
        <end position="43"/>
    </location>
</feature>
<keyword evidence="3" id="KW-1185">Reference proteome</keyword>
<evidence type="ECO:0000313" key="3">
    <source>
        <dbReference type="Proteomes" id="UP000509346"/>
    </source>
</evidence>
<dbReference type="GeneID" id="56082646"/>
<sequence length="258" mass="29457">MTDMEERIRENLEWSISSVDQKLEAIKNSEENLRQKYNSLAMREQSIAVFYLVLGDRSQSKKWFGSSAAHKIKSVEQYRQYTHEGGSETWENEPLKVQKAMFSSILSQDEETIQNATNAALEIPEAYPEEYHGTRSWYDLVLTLSKCIRTDMEYQRHLKDLVEYADVFGETAALQDRGTASAIEGIVNEDNEQIADGIADMIPLHEKENDIGSPKASALVCRPAAAIYTFALMHGLDPEIDREYVPEALDDSYIEIRY</sequence>
<proteinExistence type="predicted"/>
<reference evidence="2 3" key="1">
    <citation type="submission" date="2020-07" db="EMBL/GenBank/DDBJ databases">
        <title>Halosimplex litoreum sp. nov. and Halosimplex rubrum sp. nov., isolated from different salt environments.</title>
        <authorList>
            <person name="Cui H."/>
        </authorList>
    </citation>
    <scope>NUCLEOTIDE SEQUENCE [LARGE SCALE GENOMIC DNA]</scope>
    <source>
        <strain evidence="2 3">R2</strain>
    </source>
</reference>
<evidence type="ECO:0008006" key="4">
    <source>
        <dbReference type="Google" id="ProtNLM"/>
    </source>
</evidence>
<dbReference type="RefSeq" id="WP_179921913.1">
    <property type="nucleotide sequence ID" value="NZ_CP058909.1"/>
</dbReference>
<evidence type="ECO:0000256" key="1">
    <source>
        <dbReference type="SAM" id="Coils"/>
    </source>
</evidence>